<protein>
    <submittedName>
        <fullName evidence="1">Uncharacterized protein</fullName>
    </submittedName>
</protein>
<dbReference type="Proteomes" id="UP000092445">
    <property type="component" value="Unassembled WGS sequence"/>
</dbReference>
<dbReference type="AlphaFoldDB" id="A0A1B0A6T6"/>
<reference evidence="1" key="2">
    <citation type="submission" date="2020-05" db="UniProtKB">
        <authorList>
            <consortium name="EnsemblMetazoa"/>
        </authorList>
    </citation>
    <scope>IDENTIFICATION</scope>
    <source>
        <strain evidence="1">IAEA</strain>
    </source>
</reference>
<sequence>MQQQKRSLNVCIYVCIHINNKCIRLHKCKRREISERGEQRFQKSSLMNTRKLVAKSTSISIDNAANNEAFIPKTFAAVGPRAMNKSYKLDWPEQVLQGEAIRAQIRARTKL</sequence>
<accession>A0A1B0A6T6</accession>
<dbReference type="EnsemblMetazoa" id="GPAI036100-RA">
    <property type="protein sequence ID" value="GPAI036100-PA"/>
    <property type="gene ID" value="GPAI036100"/>
</dbReference>
<proteinExistence type="predicted"/>
<reference evidence="2" key="1">
    <citation type="submission" date="2014-03" db="EMBL/GenBank/DDBJ databases">
        <authorList>
            <person name="Aksoy S."/>
            <person name="Warren W."/>
            <person name="Wilson R.K."/>
        </authorList>
    </citation>
    <scope>NUCLEOTIDE SEQUENCE [LARGE SCALE GENOMIC DNA]</scope>
    <source>
        <strain evidence="2">IAEA</strain>
    </source>
</reference>
<dbReference type="VEuPathDB" id="VectorBase:GPAI036100"/>
<evidence type="ECO:0000313" key="1">
    <source>
        <dbReference type="EnsemblMetazoa" id="GPAI036100-PA"/>
    </source>
</evidence>
<name>A0A1B0A6T6_GLOPL</name>
<organism evidence="1 2">
    <name type="scientific">Glossina pallidipes</name>
    <name type="common">Tsetse fly</name>
    <dbReference type="NCBI Taxonomy" id="7398"/>
    <lineage>
        <taxon>Eukaryota</taxon>
        <taxon>Metazoa</taxon>
        <taxon>Ecdysozoa</taxon>
        <taxon>Arthropoda</taxon>
        <taxon>Hexapoda</taxon>
        <taxon>Insecta</taxon>
        <taxon>Pterygota</taxon>
        <taxon>Neoptera</taxon>
        <taxon>Endopterygota</taxon>
        <taxon>Diptera</taxon>
        <taxon>Brachycera</taxon>
        <taxon>Muscomorpha</taxon>
        <taxon>Hippoboscoidea</taxon>
        <taxon>Glossinidae</taxon>
        <taxon>Glossina</taxon>
    </lineage>
</organism>
<evidence type="ECO:0000313" key="2">
    <source>
        <dbReference type="Proteomes" id="UP000092445"/>
    </source>
</evidence>
<keyword evidence="2" id="KW-1185">Reference proteome</keyword>